<evidence type="ECO:0000256" key="3">
    <source>
        <dbReference type="ARBA" id="ARBA00022692"/>
    </source>
</evidence>
<keyword evidence="10" id="KW-1185">Reference proteome</keyword>
<feature type="region of interest" description="Disordered" evidence="7">
    <location>
        <begin position="147"/>
        <end position="169"/>
    </location>
</feature>
<keyword evidence="5" id="KW-0472">Membrane</keyword>
<dbReference type="PANTHER" id="PTHR12300:SF161">
    <property type="entry name" value="RECEPTOR EXPRESSION-ENHANCING PROTEIN"/>
    <property type="match status" value="1"/>
</dbReference>
<dbReference type="EMBL" id="CAXHTA020000020">
    <property type="protein sequence ID" value="CAL5229284.1"/>
    <property type="molecule type" value="Genomic_DNA"/>
</dbReference>
<comment type="caution">
    <text evidence="9">The sequence shown here is derived from an EMBL/GenBank/DDBJ whole genome shotgun (WGS) entry which is preliminary data.</text>
</comment>
<accession>A0ABP1GFC2</accession>
<name>A0ABP1GFC2_9CHLO</name>
<keyword evidence="3" id="KW-0812">Transmembrane</keyword>
<dbReference type="Proteomes" id="UP001497392">
    <property type="component" value="Unassembled WGS sequence"/>
</dbReference>
<feature type="signal peptide" evidence="8">
    <location>
        <begin position="1"/>
        <end position="22"/>
    </location>
</feature>
<evidence type="ECO:0000256" key="2">
    <source>
        <dbReference type="ARBA" id="ARBA00008573"/>
    </source>
</evidence>
<evidence type="ECO:0000313" key="10">
    <source>
        <dbReference type="Proteomes" id="UP001497392"/>
    </source>
</evidence>
<evidence type="ECO:0000256" key="5">
    <source>
        <dbReference type="ARBA" id="ARBA00023136"/>
    </source>
</evidence>
<dbReference type="InterPro" id="IPR004345">
    <property type="entry name" value="TB2_DP1_HVA22"/>
</dbReference>
<protein>
    <recommendedName>
        <fullName evidence="6">HVA22-like protein</fullName>
    </recommendedName>
</protein>
<keyword evidence="8" id="KW-0732">Signal</keyword>
<proteinExistence type="inferred from homology"/>
<organism evidence="9 10">
    <name type="scientific">Coccomyxa viridis</name>
    <dbReference type="NCBI Taxonomy" id="1274662"/>
    <lineage>
        <taxon>Eukaryota</taxon>
        <taxon>Viridiplantae</taxon>
        <taxon>Chlorophyta</taxon>
        <taxon>core chlorophytes</taxon>
        <taxon>Trebouxiophyceae</taxon>
        <taxon>Trebouxiophyceae incertae sedis</taxon>
        <taxon>Coccomyxaceae</taxon>
        <taxon>Coccomyxa</taxon>
    </lineage>
</organism>
<keyword evidence="4" id="KW-1133">Transmembrane helix</keyword>
<evidence type="ECO:0000313" key="9">
    <source>
        <dbReference type="EMBL" id="CAL5229284.1"/>
    </source>
</evidence>
<evidence type="ECO:0000256" key="1">
    <source>
        <dbReference type="ARBA" id="ARBA00004141"/>
    </source>
</evidence>
<comment type="subcellular location">
    <subcellularLocation>
        <location evidence="1 6">Membrane</location>
        <topology evidence="1 6">Multi-pass membrane protein</topology>
    </subcellularLocation>
</comment>
<evidence type="ECO:0000256" key="6">
    <source>
        <dbReference type="RuleBase" id="RU362006"/>
    </source>
</evidence>
<dbReference type="PANTHER" id="PTHR12300">
    <property type="entry name" value="HVA22-LIKE PROTEINS"/>
    <property type="match status" value="1"/>
</dbReference>
<dbReference type="Pfam" id="PF03134">
    <property type="entry name" value="TB2_DP1_HVA22"/>
    <property type="match status" value="1"/>
</dbReference>
<feature type="chain" id="PRO_5045082396" description="HVA22-like protein" evidence="8">
    <location>
        <begin position="23"/>
        <end position="169"/>
    </location>
</feature>
<evidence type="ECO:0000256" key="7">
    <source>
        <dbReference type="SAM" id="MobiDB-lite"/>
    </source>
</evidence>
<gene>
    <name evidence="9" type="primary">g12581</name>
    <name evidence="9" type="ORF">VP750_LOCUS11190</name>
</gene>
<comment type="similarity">
    <text evidence="2 6">Belongs to the DP1 family.</text>
</comment>
<reference evidence="9 10" key="1">
    <citation type="submission" date="2024-06" db="EMBL/GenBank/DDBJ databases">
        <authorList>
            <person name="Kraege A."/>
            <person name="Thomma B."/>
        </authorList>
    </citation>
    <scope>NUCLEOTIDE SEQUENCE [LARGE SCALE GENOMIC DNA]</scope>
</reference>
<evidence type="ECO:0000256" key="8">
    <source>
        <dbReference type="SAM" id="SignalP"/>
    </source>
</evidence>
<evidence type="ECO:0000256" key="4">
    <source>
        <dbReference type="ARBA" id="ARBA00022989"/>
    </source>
</evidence>
<sequence length="169" mass="19306">MFSFGIFKALALFLGFAYPTYASYKALLTPGTADDHQWLTYWVVYGFLETAESIIEQFLWIPFYYEFKCIFLLWLVLPQTKGAAYLFQHFICPFMKNYASHIDPIFGKADQIMQSNQMNTFVNMSQQYGPNIAQQAMATAQQEAKRLAQSQGSAQGRPGAGYGQRHSNF</sequence>